<dbReference type="InterPro" id="IPR027417">
    <property type="entry name" value="P-loop_NTPase"/>
</dbReference>
<accession>A0A2S2CM60</accession>
<dbReference type="AlphaFoldDB" id="A0A2S2CM60"/>
<dbReference type="PIRSF" id="PIRSF034285">
    <property type="entry name" value="UCP034285"/>
    <property type="match status" value="1"/>
</dbReference>
<gene>
    <name evidence="1" type="ORF">DEW08_04125</name>
</gene>
<name>A0A2S2CM60_9PROT</name>
<reference evidence="2" key="1">
    <citation type="submission" date="2018-05" db="EMBL/GenBank/DDBJ databases">
        <title>Azospirillum thermophila sp. nov., a novel isolated from hot spring.</title>
        <authorList>
            <person name="Zhao Z."/>
        </authorList>
    </citation>
    <scope>NUCLEOTIDE SEQUENCE [LARGE SCALE GENOMIC DNA]</scope>
    <source>
        <strain evidence="2">CFH 70021</strain>
    </source>
</reference>
<dbReference type="Proteomes" id="UP000245629">
    <property type="component" value="Chromosome 1"/>
</dbReference>
<dbReference type="KEGG" id="azz:DEW08_04125"/>
<evidence type="ECO:0000313" key="2">
    <source>
        <dbReference type="Proteomes" id="UP000245629"/>
    </source>
</evidence>
<organism evidence="1 2">
    <name type="scientific">Azospirillum thermophilum</name>
    <dbReference type="NCBI Taxonomy" id="2202148"/>
    <lineage>
        <taxon>Bacteria</taxon>
        <taxon>Pseudomonadati</taxon>
        <taxon>Pseudomonadota</taxon>
        <taxon>Alphaproteobacteria</taxon>
        <taxon>Rhodospirillales</taxon>
        <taxon>Azospirillaceae</taxon>
        <taxon>Azospirillum</taxon>
    </lineage>
</organism>
<sequence length="245" mass="25750">MGQAAAVQALRDRIRALEGPVPDDGHAPLTLGVPALDGHLPDGGLRCPGVHELLGEEADAARIGFAAVLLGRRADGPVFWSRGHPPGGGPALNGLGLCRFGLDPRRLLLNQTGQPAESLWILEEAARCSAFAAVVGEGVTPTPMQARRLQLAAEAGGTCLLLLPPPQSRPPPSLAVTRWRVASLPGGRAGGRGGGWIGPPRWRVTLLRCRGGLPGDWVLEWDDEALRLDLVDDMADRPLAEAVFG</sequence>
<dbReference type="InterPro" id="IPR017026">
    <property type="entry name" value="ImuA"/>
</dbReference>
<evidence type="ECO:0008006" key="3">
    <source>
        <dbReference type="Google" id="ProtNLM"/>
    </source>
</evidence>
<proteinExistence type="predicted"/>
<dbReference type="Gene3D" id="3.40.50.300">
    <property type="entry name" value="P-loop containing nucleotide triphosphate hydrolases"/>
    <property type="match status" value="1"/>
</dbReference>
<evidence type="ECO:0000313" key="1">
    <source>
        <dbReference type="EMBL" id="AWK85460.1"/>
    </source>
</evidence>
<keyword evidence="2" id="KW-1185">Reference proteome</keyword>
<dbReference type="EMBL" id="CP029352">
    <property type="protein sequence ID" value="AWK85460.1"/>
    <property type="molecule type" value="Genomic_DNA"/>
</dbReference>
<protein>
    <recommendedName>
        <fullName evidence="3">Protein ImuA</fullName>
    </recommendedName>
</protein>
<dbReference type="SUPFAM" id="SSF52540">
    <property type="entry name" value="P-loop containing nucleoside triphosphate hydrolases"/>
    <property type="match status" value="1"/>
</dbReference>